<dbReference type="InterPro" id="IPR018246">
    <property type="entry name" value="AP_endonuc_F2_Zn_BS"/>
</dbReference>
<evidence type="ECO:0000256" key="5">
    <source>
        <dbReference type="ARBA" id="ARBA00022763"/>
    </source>
</evidence>
<dbReference type="SMART" id="SM00518">
    <property type="entry name" value="AP2Ec"/>
    <property type="match status" value="1"/>
</dbReference>
<evidence type="ECO:0000313" key="11">
    <source>
        <dbReference type="EMBL" id="PMD31294.1"/>
    </source>
</evidence>
<dbReference type="GO" id="GO:0006284">
    <property type="term" value="P:base-excision repair"/>
    <property type="evidence" value="ECO:0007669"/>
    <property type="project" value="TreeGrafter"/>
</dbReference>
<dbReference type="GO" id="GO:0005634">
    <property type="term" value="C:nucleus"/>
    <property type="evidence" value="ECO:0007669"/>
    <property type="project" value="TreeGrafter"/>
</dbReference>
<evidence type="ECO:0000256" key="4">
    <source>
        <dbReference type="ARBA" id="ARBA00022723"/>
    </source>
</evidence>
<dbReference type="PANTHER" id="PTHR21445">
    <property type="entry name" value="ENDONUCLEASE IV ENDODEOXYRIBONUCLEASE IV"/>
    <property type="match status" value="1"/>
</dbReference>
<evidence type="ECO:0000256" key="6">
    <source>
        <dbReference type="ARBA" id="ARBA00022801"/>
    </source>
</evidence>
<evidence type="ECO:0000256" key="8">
    <source>
        <dbReference type="ARBA" id="ARBA00023204"/>
    </source>
</evidence>
<proteinExistence type="inferred from homology"/>
<organism evidence="11 12">
    <name type="scientific">Hyaloscypha variabilis (strain UAMH 11265 / GT02V1 / F)</name>
    <name type="common">Meliniomyces variabilis</name>
    <dbReference type="NCBI Taxonomy" id="1149755"/>
    <lineage>
        <taxon>Eukaryota</taxon>
        <taxon>Fungi</taxon>
        <taxon>Dikarya</taxon>
        <taxon>Ascomycota</taxon>
        <taxon>Pezizomycotina</taxon>
        <taxon>Leotiomycetes</taxon>
        <taxon>Helotiales</taxon>
        <taxon>Hyaloscyphaceae</taxon>
        <taxon>Hyaloscypha</taxon>
        <taxon>Hyaloscypha variabilis</taxon>
    </lineage>
</organism>
<evidence type="ECO:0000259" key="10">
    <source>
        <dbReference type="Pfam" id="PF01261"/>
    </source>
</evidence>
<dbReference type="HAMAP" id="MF_00152">
    <property type="entry name" value="Nfo"/>
    <property type="match status" value="1"/>
</dbReference>
<dbReference type="NCBIfam" id="TIGR00587">
    <property type="entry name" value="nfo"/>
    <property type="match status" value="1"/>
</dbReference>
<dbReference type="STRING" id="1149755.A0A2J6QYF3"/>
<keyword evidence="11" id="KW-0540">Nuclease</keyword>
<gene>
    <name evidence="11" type="ORF">L207DRAFT_549010</name>
</gene>
<dbReference type="OrthoDB" id="7663182at2759"/>
<dbReference type="GO" id="GO:0003906">
    <property type="term" value="F:DNA-(apurinic or apyrimidinic site) endonuclease activity"/>
    <property type="evidence" value="ECO:0007669"/>
    <property type="project" value="TreeGrafter"/>
</dbReference>
<evidence type="ECO:0000256" key="1">
    <source>
        <dbReference type="ARBA" id="ARBA00001947"/>
    </source>
</evidence>
<keyword evidence="11" id="KW-0255">Endonuclease</keyword>
<dbReference type="InterPro" id="IPR013022">
    <property type="entry name" value="Xyl_isomerase-like_TIM-brl"/>
</dbReference>
<dbReference type="PROSITE" id="PS51432">
    <property type="entry name" value="AP_NUCLEASE_F2_4"/>
    <property type="match status" value="1"/>
</dbReference>
<dbReference type="InterPro" id="IPR036237">
    <property type="entry name" value="Xyl_isomerase-like_sf"/>
</dbReference>
<protein>
    <recommendedName>
        <fullName evidence="3">Apurinic-apyrimidinic endonuclease 1</fullName>
    </recommendedName>
</protein>
<feature type="compositionally biased region" description="Basic and acidic residues" evidence="9">
    <location>
        <begin position="36"/>
        <end position="51"/>
    </location>
</feature>
<comment type="similarity">
    <text evidence="2">Belongs to the AP endonuclease 2 family.</text>
</comment>
<dbReference type="FunFam" id="3.20.20.150:FF:000001">
    <property type="entry name" value="Probable endonuclease 4"/>
    <property type="match status" value="1"/>
</dbReference>
<feature type="domain" description="Xylose isomerase-like TIM barrel" evidence="10">
    <location>
        <begin position="175"/>
        <end position="428"/>
    </location>
</feature>
<evidence type="ECO:0000313" key="12">
    <source>
        <dbReference type="Proteomes" id="UP000235786"/>
    </source>
</evidence>
<feature type="region of interest" description="Disordered" evidence="9">
    <location>
        <begin position="97"/>
        <end position="139"/>
    </location>
</feature>
<evidence type="ECO:0000256" key="3">
    <source>
        <dbReference type="ARBA" id="ARBA00021759"/>
    </source>
</evidence>
<dbReference type="Gene3D" id="3.20.20.150">
    <property type="entry name" value="Divalent-metal-dependent TIM barrel enzymes"/>
    <property type="match status" value="1"/>
</dbReference>
<dbReference type="GO" id="GO:0003677">
    <property type="term" value="F:DNA binding"/>
    <property type="evidence" value="ECO:0007669"/>
    <property type="project" value="InterPro"/>
</dbReference>
<name>A0A2J6QYF3_HYAVF</name>
<dbReference type="PROSITE" id="PS00730">
    <property type="entry name" value="AP_NUCLEASE_F2_2"/>
    <property type="match status" value="1"/>
</dbReference>
<evidence type="ECO:0000256" key="7">
    <source>
        <dbReference type="ARBA" id="ARBA00022833"/>
    </source>
</evidence>
<dbReference type="Proteomes" id="UP000235786">
    <property type="component" value="Unassembled WGS sequence"/>
</dbReference>
<dbReference type="EMBL" id="KZ613963">
    <property type="protein sequence ID" value="PMD31294.1"/>
    <property type="molecule type" value="Genomic_DNA"/>
</dbReference>
<feature type="compositionally biased region" description="Basic residues" evidence="9">
    <location>
        <begin position="98"/>
        <end position="108"/>
    </location>
</feature>
<evidence type="ECO:0000256" key="9">
    <source>
        <dbReference type="SAM" id="MobiDB-lite"/>
    </source>
</evidence>
<dbReference type="GO" id="GO:0008270">
    <property type="term" value="F:zinc ion binding"/>
    <property type="evidence" value="ECO:0007669"/>
    <property type="project" value="InterPro"/>
</dbReference>
<dbReference type="GO" id="GO:0008081">
    <property type="term" value="F:phosphoric diester hydrolase activity"/>
    <property type="evidence" value="ECO:0007669"/>
    <property type="project" value="TreeGrafter"/>
</dbReference>
<comment type="cofactor">
    <cofactor evidence="1">
        <name>Zn(2+)</name>
        <dbReference type="ChEBI" id="CHEBI:29105"/>
    </cofactor>
</comment>
<keyword evidence="4" id="KW-0479">Metal-binding</keyword>
<dbReference type="Pfam" id="PF01261">
    <property type="entry name" value="AP_endonuc_2"/>
    <property type="match status" value="1"/>
</dbReference>
<keyword evidence="7" id="KW-0862">Zinc</keyword>
<evidence type="ECO:0000256" key="2">
    <source>
        <dbReference type="ARBA" id="ARBA00005340"/>
    </source>
</evidence>
<feature type="compositionally biased region" description="Basic and acidic residues" evidence="9">
    <location>
        <begin position="450"/>
        <end position="469"/>
    </location>
</feature>
<dbReference type="PANTHER" id="PTHR21445:SF0">
    <property type="entry name" value="APURINIC-APYRIMIDINIC ENDONUCLEASE"/>
    <property type="match status" value="1"/>
</dbReference>
<feature type="region of interest" description="Disordered" evidence="9">
    <location>
        <begin position="447"/>
        <end position="514"/>
    </location>
</feature>
<reference evidence="11 12" key="1">
    <citation type="submission" date="2016-04" db="EMBL/GenBank/DDBJ databases">
        <title>A degradative enzymes factory behind the ericoid mycorrhizal symbiosis.</title>
        <authorList>
            <consortium name="DOE Joint Genome Institute"/>
            <person name="Martino E."/>
            <person name="Morin E."/>
            <person name="Grelet G."/>
            <person name="Kuo A."/>
            <person name="Kohler A."/>
            <person name="Daghino S."/>
            <person name="Barry K."/>
            <person name="Choi C."/>
            <person name="Cichocki N."/>
            <person name="Clum A."/>
            <person name="Copeland A."/>
            <person name="Hainaut M."/>
            <person name="Haridas S."/>
            <person name="Labutti K."/>
            <person name="Lindquist E."/>
            <person name="Lipzen A."/>
            <person name="Khouja H.-R."/>
            <person name="Murat C."/>
            <person name="Ohm R."/>
            <person name="Olson A."/>
            <person name="Spatafora J."/>
            <person name="Veneault-Fourrey C."/>
            <person name="Henrissat B."/>
            <person name="Grigoriev I."/>
            <person name="Martin F."/>
            <person name="Perotto S."/>
        </authorList>
    </citation>
    <scope>NUCLEOTIDE SEQUENCE [LARGE SCALE GENOMIC DNA]</scope>
    <source>
        <strain evidence="11 12">F</strain>
    </source>
</reference>
<dbReference type="CDD" id="cd00019">
    <property type="entry name" value="AP2Ec"/>
    <property type="match status" value="1"/>
</dbReference>
<dbReference type="SUPFAM" id="SSF51658">
    <property type="entry name" value="Xylose isomerase-like"/>
    <property type="match status" value="1"/>
</dbReference>
<feature type="region of interest" description="Disordered" evidence="9">
    <location>
        <begin position="1"/>
        <end position="79"/>
    </location>
</feature>
<dbReference type="GO" id="GO:0005739">
    <property type="term" value="C:mitochondrion"/>
    <property type="evidence" value="ECO:0007669"/>
    <property type="project" value="TreeGrafter"/>
</dbReference>
<accession>A0A2J6QYF3</accession>
<keyword evidence="6" id="KW-0378">Hydrolase</keyword>
<keyword evidence="5" id="KW-0227">DNA damage</keyword>
<sequence length="514" mass="56202">MSRRTSRKVDYKESDDEASEAAVSPVSTPKKARKAVKVEAAEVVTKVEKSTPAKSRKKVKAEVIPEEEEDTVPVKSPAKVTISKVKAKAALEGESIAKAKKTPAKRKAKAEDDEDEEGADDNKVKKKRKTKEEKEAEAMPLAERTAIGALKKAMYIGAHVSGAGGVQNSINNSLQIGGNSFALFLKSQRKWVSPPLAPEARDQFKAFCLEHKYDAAKHVLPHGSYLVNLAQAEAEKADQAYTCFLDDLQRCEALGIRLYNFHPGSTGKNPRPDAIARIAGQLNKAHKATKTVVTVLENMAGSGNVIGSTWEDLRDIIALVEDKSRVGVCIDTCHTFAAGYDLRSPEAFKETMDGFSAIVGMSYLKALHLNDSKAPFASHRDLHANIGTGFLGLRAFHNVVNFTPFQDLPMVLETPIEKKGPDGKIVEDKSVWATEIKLLEGLIGSNTDSEDFKKEEQRLQDLGAEERKKFQGQADKKHQKTVDSMFKKASPKKKKKAKTEDDGDSDASEGGCSH</sequence>
<dbReference type="PROSITE" id="PS00731">
    <property type="entry name" value="AP_NUCLEASE_F2_3"/>
    <property type="match status" value="1"/>
</dbReference>
<dbReference type="InterPro" id="IPR001719">
    <property type="entry name" value="AP_endonuc_2"/>
</dbReference>
<keyword evidence="8" id="KW-0234">DNA repair</keyword>
<keyword evidence="12" id="KW-1185">Reference proteome</keyword>
<dbReference type="AlphaFoldDB" id="A0A2J6QYF3"/>